<dbReference type="Pfam" id="PF14561">
    <property type="entry name" value="TPR_20"/>
    <property type="match status" value="1"/>
</dbReference>
<evidence type="ECO:0000256" key="5">
    <source>
        <dbReference type="ARBA" id="ARBA00023284"/>
    </source>
</evidence>
<protein>
    <recommendedName>
        <fullName evidence="6">Thioredoxin</fullName>
    </recommendedName>
</protein>
<evidence type="ECO:0000313" key="10">
    <source>
        <dbReference type="Proteomes" id="UP001597521"/>
    </source>
</evidence>
<evidence type="ECO:0000256" key="1">
    <source>
        <dbReference type="ARBA" id="ARBA00008987"/>
    </source>
</evidence>
<feature type="compositionally biased region" description="Low complexity" evidence="7">
    <location>
        <begin position="7"/>
        <end position="20"/>
    </location>
</feature>
<dbReference type="InterPro" id="IPR036249">
    <property type="entry name" value="Thioredoxin-like_sf"/>
</dbReference>
<evidence type="ECO:0000256" key="4">
    <source>
        <dbReference type="ARBA" id="ARBA00023157"/>
    </source>
</evidence>
<dbReference type="CDD" id="cd02956">
    <property type="entry name" value="ybbN"/>
    <property type="match status" value="1"/>
</dbReference>
<feature type="domain" description="Thioredoxin" evidence="8">
    <location>
        <begin position="3"/>
        <end position="128"/>
    </location>
</feature>
<dbReference type="PRINTS" id="PR00421">
    <property type="entry name" value="THIOREDOXIN"/>
</dbReference>
<dbReference type="Proteomes" id="UP001597521">
    <property type="component" value="Unassembled WGS sequence"/>
</dbReference>
<dbReference type="Pfam" id="PF00085">
    <property type="entry name" value="Thioredoxin"/>
    <property type="match status" value="1"/>
</dbReference>
<sequence length="316" mass="33381">MSTPFNAAAPAAPTGTPAGALIKDSTDRDFRADVMEASLEQPVLVDFWAPWCGPCRQLTPTIEKVVNEKAGKIKLVKINIDENPSIAGQLGVQSIPAVFAFAGGRPVDGFMGALPETEVRRFADRVIAAAPAGQPKQGSLEAQIADALAAAQESVEAGDLAQAAQIYGMVLQHQTENAQALIGLGQVYLAAGEPEQAQATLDMVPEAERKGDAYTSLANSIRLLGEAAALGGTAKLEAAVAANPDDHQARFDLALALNAEGKRLEAAETLVTLFKRDRTWNEDAARKKLLELFEAWGAKDPATLKGRRLLSAALFS</sequence>
<dbReference type="InterPro" id="IPR005746">
    <property type="entry name" value="Thioredoxin"/>
</dbReference>
<comment type="similarity">
    <text evidence="1">Belongs to the thioredoxin family.</text>
</comment>
<keyword evidence="4" id="KW-1015">Disulfide bond</keyword>
<dbReference type="PANTHER" id="PTHR45663">
    <property type="entry name" value="GEO12009P1"/>
    <property type="match status" value="1"/>
</dbReference>
<evidence type="ECO:0000256" key="3">
    <source>
        <dbReference type="ARBA" id="ARBA00022982"/>
    </source>
</evidence>
<evidence type="ECO:0000259" key="8">
    <source>
        <dbReference type="PROSITE" id="PS51352"/>
    </source>
</evidence>
<keyword evidence="10" id="KW-1185">Reference proteome</keyword>
<dbReference type="PROSITE" id="PS51352">
    <property type="entry name" value="THIOREDOXIN_2"/>
    <property type="match status" value="1"/>
</dbReference>
<dbReference type="Gene3D" id="3.40.30.10">
    <property type="entry name" value="Glutaredoxin"/>
    <property type="match status" value="1"/>
</dbReference>
<keyword evidence="2" id="KW-0813">Transport</keyword>
<dbReference type="PROSITE" id="PS00194">
    <property type="entry name" value="THIOREDOXIN_1"/>
    <property type="match status" value="1"/>
</dbReference>
<gene>
    <name evidence="9" type="primary">trxA</name>
    <name evidence="9" type="ORF">ACFSX5_10530</name>
</gene>
<dbReference type="SUPFAM" id="SSF52833">
    <property type="entry name" value="Thioredoxin-like"/>
    <property type="match status" value="1"/>
</dbReference>
<comment type="caution">
    <text evidence="9">The sequence shown here is derived from an EMBL/GenBank/DDBJ whole genome shotgun (WGS) entry which is preliminary data.</text>
</comment>
<evidence type="ECO:0000256" key="6">
    <source>
        <dbReference type="NCBIfam" id="TIGR01068"/>
    </source>
</evidence>
<organism evidence="9 10">
    <name type="scientific">Devosia albogilva</name>
    <dbReference type="NCBI Taxonomy" id="429726"/>
    <lineage>
        <taxon>Bacteria</taxon>
        <taxon>Pseudomonadati</taxon>
        <taxon>Pseudomonadota</taxon>
        <taxon>Alphaproteobacteria</taxon>
        <taxon>Hyphomicrobiales</taxon>
        <taxon>Devosiaceae</taxon>
        <taxon>Devosia</taxon>
    </lineage>
</organism>
<dbReference type="InterPro" id="IPR017937">
    <property type="entry name" value="Thioredoxin_CS"/>
</dbReference>
<dbReference type="EMBL" id="JBHUNP010000001">
    <property type="protein sequence ID" value="MFD2648227.1"/>
    <property type="molecule type" value="Genomic_DNA"/>
</dbReference>
<dbReference type="Pfam" id="PF14559">
    <property type="entry name" value="TPR_19"/>
    <property type="match status" value="1"/>
</dbReference>
<proteinExistence type="inferred from homology"/>
<evidence type="ECO:0000256" key="7">
    <source>
        <dbReference type="SAM" id="MobiDB-lite"/>
    </source>
</evidence>
<keyword evidence="3" id="KW-0249">Electron transport</keyword>
<reference evidence="10" key="1">
    <citation type="journal article" date="2019" name="Int. J. Syst. Evol. Microbiol.">
        <title>The Global Catalogue of Microorganisms (GCM) 10K type strain sequencing project: providing services to taxonomists for standard genome sequencing and annotation.</title>
        <authorList>
            <consortium name="The Broad Institute Genomics Platform"/>
            <consortium name="The Broad Institute Genome Sequencing Center for Infectious Disease"/>
            <person name="Wu L."/>
            <person name="Ma J."/>
        </authorList>
    </citation>
    <scope>NUCLEOTIDE SEQUENCE [LARGE SCALE GENOMIC DNA]</scope>
    <source>
        <strain evidence="10">CCM 7427</strain>
    </source>
</reference>
<feature type="region of interest" description="Disordered" evidence="7">
    <location>
        <begin position="1"/>
        <end position="22"/>
    </location>
</feature>
<dbReference type="RefSeq" id="WP_386833337.1">
    <property type="nucleotide sequence ID" value="NZ_JBHUNP010000001.1"/>
</dbReference>
<evidence type="ECO:0000256" key="2">
    <source>
        <dbReference type="ARBA" id="ARBA00022448"/>
    </source>
</evidence>
<dbReference type="InterPro" id="IPR013766">
    <property type="entry name" value="Thioredoxin_domain"/>
</dbReference>
<name>A0ABW5QKF7_9HYPH</name>
<dbReference type="SUPFAM" id="SSF48452">
    <property type="entry name" value="TPR-like"/>
    <property type="match status" value="1"/>
</dbReference>
<dbReference type="InterPro" id="IPR011990">
    <property type="entry name" value="TPR-like_helical_dom_sf"/>
</dbReference>
<dbReference type="PANTHER" id="PTHR45663:SF11">
    <property type="entry name" value="GEO12009P1"/>
    <property type="match status" value="1"/>
</dbReference>
<dbReference type="Gene3D" id="1.25.40.10">
    <property type="entry name" value="Tetratricopeptide repeat domain"/>
    <property type="match status" value="2"/>
</dbReference>
<accession>A0ABW5QKF7</accession>
<dbReference type="NCBIfam" id="TIGR01068">
    <property type="entry name" value="thioredoxin"/>
    <property type="match status" value="1"/>
</dbReference>
<keyword evidence="5" id="KW-0676">Redox-active center</keyword>
<evidence type="ECO:0000313" key="9">
    <source>
        <dbReference type="EMBL" id="MFD2648227.1"/>
    </source>
</evidence>